<keyword evidence="2" id="KW-1185">Reference proteome</keyword>
<gene>
    <name evidence="1" type="ORF">SAMN04488589_0971</name>
</gene>
<comment type="caution">
    <text evidence="1">The sequence shown here is derived from an EMBL/GenBank/DDBJ whole genome shotgun (WGS) entry which is preliminary data.</text>
</comment>
<reference evidence="1 2" key="1">
    <citation type="submission" date="2016-10" db="EMBL/GenBank/DDBJ databases">
        <authorList>
            <person name="Varghese N."/>
            <person name="Submissions S."/>
        </authorList>
    </citation>
    <scope>NUCLEOTIDE SEQUENCE [LARGE SCALE GENOMIC DNA]</scope>
    <source>
        <strain evidence="1 2">PL 12/M</strain>
    </source>
</reference>
<dbReference type="Proteomes" id="UP000199259">
    <property type="component" value="Unassembled WGS sequence"/>
</dbReference>
<dbReference type="AlphaFoldDB" id="A0A7Z7AVL2"/>
<accession>A0A7Z7AVL2</accession>
<organism evidence="1 2">
    <name type="scientific">Methanolobus vulcani</name>
    <dbReference type="NCBI Taxonomy" id="38026"/>
    <lineage>
        <taxon>Archaea</taxon>
        <taxon>Methanobacteriati</taxon>
        <taxon>Methanobacteriota</taxon>
        <taxon>Stenosarchaea group</taxon>
        <taxon>Methanomicrobia</taxon>
        <taxon>Methanosarcinales</taxon>
        <taxon>Methanosarcinaceae</taxon>
        <taxon>Methanolobus</taxon>
    </lineage>
</organism>
<evidence type="ECO:0000313" key="1">
    <source>
        <dbReference type="EMBL" id="SDF63568.1"/>
    </source>
</evidence>
<sequence>MSLKFRTSILLIAMLLVCAFIVQPVSSQEVLTASETPSDFEQGLIDALNSKSNILTTDTIITDYFEKNQVSTDYIKKDSTSSKTISLRTYELNDGSYISFPNDNFFFISDIKETENTSIVTKSTSRTSDILASRAVYSKYGGQKVYTLYTQGYFTYDGETVDAHLLNSWYKKEFLAAAIWKVSNWEKGTYEYSSGTTSKFYGRGNFEWGLYISGYGLTLGDYYNELYVVGDEDGDYIIAFDSY</sequence>
<protein>
    <submittedName>
        <fullName evidence="1">Uncharacterized protein</fullName>
    </submittedName>
</protein>
<proteinExistence type="predicted"/>
<evidence type="ECO:0000313" key="2">
    <source>
        <dbReference type="Proteomes" id="UP000199259"/>
    </source>
</evidence>
<dbReference type="RefSeq" id="WP_091709228.1">
    <property type="nucleotide sequence ID" value="NZ_FNCA01000003.1"/>
</dbReference>
<name>A0A7Z7AVL2_9EURY</name>
<dbReference type="OrthoDB" id="142873at2157"/>
<dbReference type="EMBL" id="FNCA01000003">
    <property type="protein sequence ID" value="SDF63568.1"/>
    <property type="molecule type" value="Genomic_DNA"/>
</dbReference>